<reference evidence="1 2" key="1">
    <citation type="submission" date="2019-05" db="EMBL/GenBank/DDBJ databases">
        <title>Another draft genome of Portunus trituberculatus and its Hox gene families provides insights of decapod evolution.</title>
        <authorList>
            <person name="Jeong J.-H."/>
            <person name="Song I."/>
            <person name="Kim S."/>
            <person name="Choi T."/>
            <person name="Kim D."/>
            <person name="Ryu S."/>
            <person name="Kim W."/>
        </authorList>
    </citation>
    <scope>NUCLEOTIDE SEQUENCE [LARGE SCALE GENOMIC DNA]</scope>
    <source>
        <tissue evidence="1">Muscle</tissue>
    </source>
</reference>
<comment type="caution">
    <text evidence="1">The sequence shown here is derived from an EMBL/GenBank/DDBJ whole genome shotgun (WGS) entry which is preliminary data.</text>
</comment>
<dbReference type="Proteomes" id="UP000324222">
    <property type="component" value="Unassembled WGS sequence"/>
</dbReference>
<dbReference type="EMBL" id="VSRR010044468">
    <property type="protein sequence ID" value="MPC76885.1"/>
    <property type="molecule type" value="Genomic_DNA"/>
</dbReference>
<evidence type="ECO:0000313" key="1">
    <source>
        <dbReference type="EMBL" id="MPC76885.1"/>
    </source>
</evidence>
<gene>
    <name evidence="1" type="ORF">E2C01_071320</name>
</gene>
<dbReference type="AlphaFoldDB" id="A0A5B7I447"/>
<protein>
    <submittedName>
        <fullName evidence="1">Uncharacterized protein</fullName>
    </submittedName>
</protein>
<keyword evidence="2" id="KW-1185">Reference proteome</keyword>
<organism evidence="1 2">
    <name type="scientific">Portunus trituberculatus</name>
    <name type="common">Swimming crab</name>
    <name type="synonym">Neptunus trituberculatus</name>
    <dbReference type="NCBI Taxonomy" id="210409"/>
    <lineage>
        <taxon>Eukaryota</taxon>
        <taxon>Metazoa</taxon>
        <taxon>Ecdysozoa</taxon>
        <taxon>Arthropoda</taxon>
        <taxon>Crustacea</taxon>
        <taxon>Multicrustacea</taxon>
        <taxon>Malacostraca</taxon>
        <taxon>Eumalacostraca</taxon>
        <taxon>Eucarida</taxon>
        <taxon>Decapoda</taxon>
        <taxon>Pleocyemata</taxon>
        <taxon>Brachyura</taxon>
        <taxon>Eubrachyura</taxon>
        <taxon>Portunoidea</taxon>
        <taxon>Portunidae</taxon>
        <taxon>Portuninae</taxon>
        <taxon>Portunus</taxon>
    </lineage>
</organism>
<accession>A0A5B7I447</accession>
<sequence>MRDARLPPPTSLEMMGTFLKEAMVT</sequence>
<name>A0A5B7I447_PORTR</name>
<proteinExistence type="predicted"/>
<evidence type="ECO:0000313" key="2">
    <source>
        <dbReference type="Proteomes" id="UP000324222"/>
    </source>
</evidence>